<dbReference type="InterPro" id="IPR011051">
    <property type="entry name" value="RmlC_Cupin_sf"/>
</dbReference>
<gene>
    <name evidence="1" type="ORF">XTPLMG730_3041</name>
</gene>
<sequence length="168" mass="18202">MRLEHWLLPPHDWVPNPPFLPVLLYRQAERDGDAAGVERRFAAHGWPPHWPDGIYDDRQSHSTAHEVLGVASGSARLVIGGPDGPDTTLAAGDALLLPAGSGHCCIASSSDFLVVGAYPAGQDWDICRQAPSAEMTRRIARLPFPPSDPVAGAQGPLLQHWKMPEDPR</sequence>
<dbReference type="PIRSF" id="PIRSF019307">
    <property type="entry name" value="UCP019307"/>
    <property type="match status" value="1"/>
</dbReference>
<reference evidence="1 2" key="1">
    <citation type="submission" date="2015-07" db="EMBL/GenBank/DDBJ databases">
        <authorList>
            <person name="Noorani M."/>
        </authorList>
    </citation>
    <scope>NUCLEOTIDE SEQUENCE [LARGE SCALE GENOMIC DNA]</scope>
    <source>
        <strain evidence="1">LMG730</strain>
    </source>
</reference>
<dbReference type="AlphaFoldDB" id="A0A0K2ZZ80"/>
<dbReference type="RefSeq" id="WP_053838993.1">
    <property type="nucleotide sequence ID" value="NZ_CP076251.1"/>
</dbReference>
<dbReference type="PANTHER" id="PTHR36448">
    <property type="entry name" value="BLR7373 PROTEIN"/>
    <property type="match status" value="1"/>
</dbReference>
<dbReference type="InterPro" id="IPR014500">
    <property type="entry name" value="UCP019307_cupin"/>
</dbReference>
<organism evidence="1 2">
    <name type="scientific">Xanthomonas graminis pv. phlei</name>
    <dbReference type="NCBI Taxonomy" id="487906"/>
    <lineage>
        <taxon>Bacteria</taxon>
        <taxon>Pseudomonadati</taxon>
        <taxon>Pseudomonadota</taxon>
        <taxon>Gammaproteobacteria</taxon>
        <taxon>Lysobacterales</taxon>
        <taxon>Lysobacteraceae</taxon>
        <taxon>Xanthomonas</taxon>
        <taxon>Xanthomonas translucens group</taxon>
        <taxon>Xanthomonas graminis</taxon>
    </lineage>
</organism>
<evidence type="ECO:0000313" key="2">
    <source>
        <dbReference type="Proteomes" id="UP000045978"/>
    </source>
</evidence>
<dbReference type="Gene3D" id="2.60.120.10">
    <property type="entry name" value="Jelly Rolls"/>
    <property type="match status" value="1"/>
</dbReference>
<protein>
    <submittedName>
        <fullName evidence="1">Twin-arginine translocation pathway signal and cupin region containing protein</fullName>
    </submittedName>
</protein>
<dbReference type="EMBL" id="CXOJ01000077">
    <property type="protein sequence ID" value="CTP91111.1"/>
    <property type="molecule type" value="Genomic_DNA"/>
</dbReference>
<dbReference type="InterPro" id="IPR047121">
    <property type="entry name" value="YjiB-like"/>
</dbReference>
<proteinExistence type="predicted"/>
<accession>A0A0K2ZZ80</accession>
<name>A0A0K2ZZ80_9XANT</name>
<evidence type="ECO:0000313" key="1">
    <source>
        <dbReference type="EMBL" id="CTP91111.1"/>
    </source>
</evidence>
<dbReference type="SUPFAM" id="SSF51182">
    <property type="entry name" value="RmlC-like cupins"/>
    <property type="match status" value="1"/>
</dbReference>
<dbReference type="Proteomes" id="UP000045978">
    <property type="component" value="Unassembled WGS sequence"/>
</dbReference>
<dbReference type="CDD" id="cd02219">
    <property type="entry name" value="cupin_YjlB-like"/>
    <property type="match status" value="1"/>
</dbReference>
<dbReference type="InterPro" id="IPR014710">
    <property type="entry name" value="RmlC-like_jellyroll"/>
</dbReference>
<dbReference type="PANTHER" id="PTHR36448:SF2">
    <property type="entry name" value="CUPIN TYPE-1 DOMAIN-CONTAINING PROTEIN"/>
    <property type="match status" value="1"/>
</dbReference>